<dbReference type="PROSITE" id="PS51847">
    <property type="entry name" value="SMP"/>
    <property type="match status" value="1"/>
</dbReference>
<evidence type="ECO:0000313" key="11">
    <source>
        <dbReference type="EMBL" id="EJT46009.1"/>
    </source>
</evidence>
<dbReference type="GO" id="GO:0032865">
    <property type="term" value="C:ERMES complex"/>
    <property type="evidence" value="ECO:0007669"/>
    <property type="project" value="TreeGrafter"/>
</dbReference>
<accession>J6ENR1</accession>
<dbReference type="OrthoDB" id="5599157at2759"/>
<dbReference type="GO" id="GO:0008289">
    <property type="term" value="F:lipid binding"/>
    <property type="evidence" value="ECO:0007669"/>
    <property type="project" value="UniProtKB-KW"/>
</dbReference>
<keyword evidence="3" id="KW-0812">Transmembrane</keyword>
<keyword evidence="5" id="KW-1133">Transmembrane helix</keyword>
<dbReference type="PANTHER" id="PTHR13466:SF0">
    <property type="entry name" value="SMP-LTD DOMAIN-CONTAINING PROTEIN"/>
    <property type="match status" value="1"/>
</dbReference>
<feature type="domain" description="SMP-LTD" evidence="10">
    <location>
        <begin position="5"/>
        <end position="203"/>
    </location>
</feature>
<evidence type="ECO:0000256" key="5">
    <source>
        <dbReference type="ARBA" id="ARBA00022989"/>
    </source>
</evidence>
<organism evidence="11 12">
    <name type="scientific">Trichosporon asahii var. asahii (strain ATCC 90039 / CBS 2479 / JCM 2466 / KCTC 7840 / NBRC 103889/ NCYC 2677 / UAMH 7654)</name>
    <name type="common">Yeast</name>
    <dbReference type="NCBI Taxonomy" id="1186058"/>
    <lineage>
        <taxon>Eukaryota</taxon>
        <taxon>Fungi</taxon>
        <taxon>Dikarya</taxon>
        <taxon>Basidiomycota</taxon>
        <taxon>Agaricomycotina</taxon>
        <taxon>Tremellomycetes</taxon>
        <taxon>Trichosporonales</taxon>
        <taxon>Trichosporonaceae</taxon>
        <taxon>Trichosporon</taxon>
    </lineage>
</organism>
<dbReference type="KEGG" id="tasa:A1Q1_05555"/>
<dbReference type="Proteomes" id="UP000002748">
    <property type="component" value="Unassembled WGS sequence"/>
</dbReference>
<proteinExistence type="predicted"/>
<dbReference type="AlphaFoldDB" id="J6ENR1"/>
<evidence type="ECO:0000256" key="4">
    <source>
        <dbReference type="ARBA" id="ARBA00022824"/>
    </source>
</evidence>
<comment type="caution">
    <text evidence="11">The sequence shown here is derived from an EMBL/GenBank/DDBJ whole genome shotgun (WGS) entry which is preliminary data.</text>
</comment>
<keyword evidence="6" id="KW-0445">Lipid transport</keyword>
<evidence type="ECO:0000256" key="2">
    <source>
        <dbReference type="ARBA" id="ARBA00022448"/>
    </source>
</evidence>
<dbReference type="EMBL" id="ALBS01000312">
    <property type="protein sequence ID" value="EJT46009.1"/>
    <property type="molecule type" value="Genomic_DNA"/>
</dbReference>
<gene>
    <name evidence="11" type="ORF">A1Q1_05555</name>
</gene>
<dbReference type="InterPro" id="IPR019411">
    <property type="entry name" value="MMM1_dom"/>
</dbReference>
<keyword evidence="4" id="KW-0256">Endoplasmic reticulum</keyword>
<evidence type="ECO:0000256" key="3">
    <source>
        <dbReference type="ARBA" id="ARBA00022692"/>
    </source>
</evidence>
<evidence type="ECO:0000259" key="10">
    <source>
        <dbReference type="PROSITE" id="PS51847"/>
    </source>
</evidence>
<feature type="region of interest" description="Disordered" evidence="9">
    <location>
        <begin position="273"/>
        <end position="371"/>
    </location>
</feature>
<protein>
    <submittedName>
        <fullName evidence="11">Outer membrane protein</fullName>
    </submittedName>
</protein>
<dbReference type="GO" id="GO:1990456">
    <property type="term" value="P:mitochondrion-endoplasmic reticulum membrane tethering"/>
    <property type="evidence" value="ECO:0007669"/>
    <property type="project" value="TreeGrafter"/>
</dbReference>
<dbReference type="PANTHER" id="PTHR13466">
    <property type="entry name" value="TEX2 PROTEIN-RELATED"/>
    <property type="match status" value="1"/>
</dbReference>
<evidence type="ECO:0000256" key="8">
    <source>
        <dbReference type="ARBA" id="ARBA00023136"/>
    </source>
</evidence>
<feature type="compositionally biased region" description="Polar residues" evidence="9">
    <location>
        <begin position="329"/>
        <end position="345"/>
    </location>
</feature>
<evidence type="ECO:0000256" key="7">
    <source>
        <dbReference type="ARBA" id="ARBA00023121"/>
    </source>
</evidence>
<keyword evidence="7" id="KW-0446">Lipid-binding</keyword>
<dbReference type="VEuPathDB" id="FungiDB:A1Q1_05555"/>
<comment type="subcellular location">
    <subcellularLocation>
        <location evidence="1">Endoplasmic reticulum membrane</location>
    </subcellularLocation>
</comment>
<sequence length="371" mass="39342">MSSHAAESADWINVLGAQVLQGYRNDLLSSGGEEGARKQFERWLNPPGRELSWLDPIEVTSVNLGKAFPLLSNSRIRPADGEGRVRAEVDLDYADTVSLAISTAVLINFPRPRFAVLPVAIGVELVSFGGTLSVQIHDPKDEQQHMHVCLLPDFSLNLKTSSLLGSRAKLQDIPKIEQLLVERLRAVIQDRIVYPRHLTFALPRLLSRTAPEATSIVPSTTDLRSVAVHAMSQGISKLGQDLAGRVAALAPADSASVVGGVADAPTVDSAVDVESEPMSVPQSIPAPRRLPPTYSGNDGVQRRPAPGIVSAVSSNPASTRAGSGPLASVGTTSAVRAPLSSNVTNGDLRHRHADGESLDSGRRLGALNSRA</sequence>
<keyword evidence="2" id="KW-0813">Transport</keyword>
<dbReference type="HOGENOM" id="CLU_746366_0_0_1"/>
<dbReference type="GeneID" id="25989067"/>
<evidence type="ECO:0000256" key="9">
    <source>
        <dbReference type="SAM" id="MobiDB-lite"/>
    </source>
</evidence>
<keyword evidence="8" id="KW-0472">Membrane</keyword>
<evidence type="ECO:0000256" key="6">
    <source>
        <dbReference type="ARBA" id="ARBA00023055"/>
    </source>
</evidence>
<feature type="compositionally biased region" description="Polar residues" evidence="9">
    <location>
        <begin position="311"/>
        <end position="321"/>
    </location>
</feature>
<dbReference type="Pfam" id="PF10296">
    <property type="entry name" value="MMM1"/>
    <property type="match status" value="1"/>
</dbReference>
<dbReference type="GO" id="GO:0005789">
    <property type="term" value="C:endoplasmic reticulum membrane"/>
    <property type="evidence" value="ECO:0007669"/>
    <property type="project" value="UniProtKB-SubCell"/>
</dbReference>
<evidence type="ECO:0000313" key="12">
    <source>
        <dbReference type="Proteomes" id="UP000002748"/>
    </source>
</evidence>
<dbReference type="GO" id="GO:0015914">
    <property type="term" value="P:phospholipid transport"/>
    <property type="evidence" value="ECO:0007669"/>
    <property type="project" value="TreeGrafter"/>
</dbReference>
<dbReference type="CDD" id="cd21671">
    <property type="entry name" value="SMP_Mmm1"/>
    <property type="match status" value="1"/>
</dbReference>
<evidence type="ECO:0000256" key="1">
    <source>
        <dbReference type="ARBA" id="ARBA00004586"/>
    </source>
</evidence>
<dbReference type="RefSeq" id="XP_014177707.1">
    <property type="nucleotide sequence ID" value="XM_014322232.1"/>
</dbReference>
<dbReference type="InterPro" id="IPR031468">
    <property type="entry name" value="SMP_LBD"/>
</dbReference>
<feature type="compositionally biased region" description="Basic and acidic residues" evidence="9">
    <location>
        <begin position="353"/>
        <end position="362"/>
    </location>
</feature>
<reference evidence="11 12" key="1">
    <citation type="journal article" date="2012" name="Eukaryot. Cell">
        <title>Draft genome sequence of CBS 2479, the standard type strain of Trichosporon asahii.</title>
        <authorList>
            <person name="Yang R.Y."/>
            <person name="Li H.T."/>
            <person name="Zhu H."/>
            <person name="Zhou G.P."/>
            <person name="Wang M."/>
            <person name="Wang L."/>
        </authorList>
    </citation>
    <scope>NUCLEOTIDE SEQUENCE [LARGE SCALE GENOMIC DNA]</scope>
    <source>
        <strain evidence="12">ATCC 90039 / CBS 2479 / JCM 2466 / KCTC 7840 / NCYC 2677 / UAMH 7654</strain>
    </source>
</reference>
<name>J6ENR1_TRIAS</name>